<evidence type="ECO:0000313" key="1">
    <source>
        <dbReference type="EMBL" id="MQM08495.1"/>
    </source>
</evidence>
<protein>
    <submittedName>
        <fullName evidence="1">Uncharacterized protein</fullName>
    </submittedName>
</protein>
<dbReference type="EMBL" id="NMUH01004135">
    <property type="protein sequence ID" value="MQM08495.1"/>
    <property type="molecule type" value="Genomic_DNA"/>
</dbReference>
<accession>A0A843WVL7</accession>
<sequence length="127" mass="14033">MVGGTSFTTCWGLVEECWVAGELWIDHKKLIFFLFLSASACANRPLGVDQRMDLNIISGSSTATCRQPAQSCRQAHVFQNSKFMDCVYLSTTLLLLSTDTHRARKPELCLLPSVDSPFLAVDNTCLA</sequence>
<keyword evidence="2" id="KW-1185">Reference proteome</keyword>
<evidence type="ECO:0000313" key="2">
    <source>
        <dbReference type="Proteomes" id="UP000652761"/>
    </source>
</evidence>
<feature type="non-terminal residue" evidence="1">
    <location>
        <position position="127"/>
    </location>
</feature>
<dbReference type="AlphaFoldDB" id="A0A843WVL7"/>
<gene>
    <name evidence="1" type="ORF">Taro_041350</name>
</gene>
<organism evidence="1 2">
    <name type="scientific">Colocasia esculenta</name>
    <name type="common">Wild taro</name>
    <name type="synonym">Arum esculentum</name>
    <dbReference type="NCBI Taxonomy" id="4460"/>
    <lineage>
        <taxon>Eukaryota</taxon>
        <taxon>Viridiplantae</taxon>
        <taxon>Streptophyta</taxon>
        <taxon>Embryophyta</taxon>
        <taxon>Tracheophyta</taxon>
        <taxon>Spermatophyta</taxon>
        <taxon>Magnoliopsida</taxon>
        <taxon>Liliopsida</taxon>
        <taxon>Araceae</taxon>
        <taxon>Aroideae</taxon>
        <taxon>Colocasieae</taxon>
        <taxon>Colocasia</taxon>
    </lineage>
</organism>
<dbReference type="Proteomes" id="UP000652761">
    <property type="component" value="Unassembled WGS sequence"/>
</dbReference>
<reference evidence="1" key="1">
    <citation type="submission" date="2017-07" db="EMBL/GenBank/DDBJ databases">
        <title>Taro Niue Genome Assembly and Annotation.</title>
        <authorList>
            <person name="Atibalentja N."/>
            <person name="Keating K."/>
            <person name="Fields C.J."/>
        </authorList>
    </citation>
    <scope>NUCLEOTIDE SEQUENCE</scope>
    <source>
        <strain evidence="1">Niue_2</strain>
        <tissue evidence="1">Leaf</tissue>
    </source>
</reference>
<comment type="caution">
    <text evidence="1">The sequence shown here is derived from an EMBL/GenBank/DDBJ whole genome shotgun (WGS) entry which is preliminary data.</text>
</comment>
<name>A0A843WVL7_COLES</name>
<proteinExistence type="predicted"/>